<dbReference type="Proteomes" id="UP000016566">
    <property type="component" value="Unassembled WGS sequence"/>
</dbReference>
<evidence type="ECO:0000259" key="1">
    <source>
        <dbReference type="Pfam" id="PF00534"/>
    </source>
</evidence>
<evidence type="ECO:0000313" key="3">
    <source>
        <dbReference type="EMBL" id="GAD56224.1"/>
    </source>
</evidence>
<dbReference type="AlphaFoldDB" id="U3AEW2"/>
<dbReference type="SUPFAM" id="SSF53756">
    <property type="entry name" value="UDP-Glycosyltransferase/glycogen phosphorylase"/>
    <property type="match status" value="1"/>
</dbReference>
<organism evidence="3 4">
    <name type="scientific">Limimaricola cinnabarinus LL-001</name>
    <dbReference type="NCBI Taxonomy" id="1337093"/>
    <lineage>
        <taxon>Bacteria</taxon>
        <taxon>Pseudomonadati</taxon>
        <taxon>Pseudomonadota</taxon>
        <taxon>Alphaproteobacteria</taxon>
        <taxon>Rhodobacterales</taxon>
        <taxon>Paracoccaceae</taxon>
        <taxon>Limimaricola</taxon>
    </lineage>
</organism>
<dbReference type="Gene3D" id="3.40.50.2000">
    <property type="entry name" value="Glycogen Phosphorylase B"/>
    <property type="match status" value="2"/>
</dbReference>
<dbReference type="Pfam" id="PF13439">
    <property type="entry name" value="Glyco_transf_4"/>
    <property type="match status" value="1"/>
</dbReference>
<feature type="domain" description="Glycosyltransferase subfamily 4-like N-terminal" evidence="2">
    <location>
        <begin position="14"/>
        <end position="181"/>
    </location>
</feature>
<dbReference type="RefSeq" id="WP_021694325.1">
    <property type="nucleotide sequence ID" value="NZ_BATB01000031.1"/>
</dbReference>
<comment type="caution">
    <text evidence="3">The sequence shown here is derived from an EMBL/GenBank/DDBJ whole genome shotgun (WGS) entry which is preliminary data.</text>
</comment>
<dbReference type="InterPro" id="IPR028098">
    <property type="entry name" value="Glyco_trans_4-like_N"/>
</dbReference>
<dbReference type="EMBL" id="BATB01000031">
    <property type="protein sequence ID" value="GAD56224.1"/>
    <property type="molecule type" value="Genomic_DNA"/>
</dbReference>
<sequence>MQKLNILALTKSTGGIALYNRLLLTELGRVGMGSETLCLSDGAAEYALSLTSKGLGATPMDMARYSIDPRGDLRVLRHVIARIRADEIDVMICHGSKAGFIGRAAGLMTGCPVVYRQASMPFLPRVQGRKAPFYWALDFAARGFGGHVVTLSDYARSQTLRHRLVPPDRISIIRTGVDIDRFRPSRDRAARVRDLGLDPARPVVGWMGRIEPQKAPFDYVETLRLVADRHPEAQFVLAGEGRLRGEVENALAAAGLSDRVAMLGWQPEPALVLRAFDVYVLTSHWEGLPLTLLEAMASGCCCISTDVDGCAEAIEDGVSGRLLAAGATGDMAAALDEVLRQPDLRHRYSVAARHRAVTLFDKSEMVDKWIQLLSRMTAETAIAAQTSAPAVSVDRTAEGG</sequence>
<dbReference type="GO" id="GO:0016757">
    <property type="term" value="F:glycosyltransferase activity"/>
    <property type="evidence" value="ECO:0007669"/>
    <property type="project" value="InterPro"/>
</dbReference>
<evidence type="ECO:0000259" key="2">
    <source>
        <dbReference type="Pfam" id="PF13439"/>
    </source>
</evidence>
<dbReference type="Pfam" id="PF00534">
    <property type="entry name" value="Glycos_transf_1"/>
    <property type="match status" value="1"/>
</dbReference>
<dbReference type="eggNOG" id="COG0438">
    <property type="taxonomic scope" value="Bacteria"/>
</dbReference>
<keyword evidence="4" id="KW-1185">Reference proteome</keyword>
<accession>U3AEW2</accession>
<protein>
    <submittedName>
        <fullName evidence="3">Uncharacterized protein</fullName>
    </submittedName>
</protein>
<dbReference type="PANTHER" id="PTHR12526">
    <property type="entry name" value="GLYCOSYLTRANSFERASE"/>
    <property type="match status" value="1"/>
</dbReference>
<dbReference type="OrthoDB" id="9790710at2"/>
<reference evidence="3" key="1">
    <citation type="journal article" date="2013" name="Genome Announc.">
        <title>Draft Genome Sequence of Loktanella cinnabarina LL-001T, Isolated from Deep-Sea Floor Sediment.</title>
        <authorList>
            <person name="Nishi S."/>
            <person name="Tsubouchi T."/>
            <person name="Takaki Y."/>
            <person name="Koyanagi R."/>
            <person name="Satoh N."/>
            <person name="Maruyama T."/>
            <person name="Hatada Y."/>
        </authorList>
    </citation>
    <scope>NUCLEOTIDE SEQUENCE [LARGE SCALE GENOMIC DNA]</scope>
    <source>
        <strain evidence="3">LL-001</strain>
    </source>
</reference>
<name>U3AEW2_9RHOB</name>
<proteinExistence type="predicted"/>
<dbReference type="STRING" id="1337093.MBELCI_2276"/>
<gene>
    <name evidence="3" type="ORF">MBELCI_2276</name>
</gene>
<feature type="domain" description="Glycosyl transferase family 1" evidence="1">
    <location>
        <begin position="193"/>
        <end position="354"/>
    </location>
</feature>
<dbReference type="InterPro" id="IPR001296">
    <property type="entry name" value="Glyco_trans_1"/>
</dbReference>
<evidence type="ECO:0000313" key="4">
    <source>
        <dbReference type="Proteomes" id="UP000016566"/>
    </source>
</evidence>